<evidence type="ECO:0000256" key="3">
    <source>
        <dbReference type="ARBA" id="ARBA00022475"/>
    </source>
</evidence>
<comment type="subcellular location">
    <subcellularLocation>
        <location evidence="1">Cell inner membrane</location>
        <topology evidence="1">Multi-pass membrane protein</topology>
    </subcellularLocation>
    <subcellularLocation>
        <location evidence="8">Cell membrane</location>
        <topology evidence="8">Multi-pass membrane protein</topology>
    </subcellularLocation>
</comment>
<evidence type="ECO:0000313" key="11">
    <source>
        <dbReference type="Proteomes" id="UP000184226"/>
    </source>
</evidence>
<keyword evidence="5 8" id="KW-0812">Transmembrane</keyword>
<feature type="transmembrane region" description="Helical" evidence="8">
    <location>
        <begin position="375"/>
        <end position="393"/>
    </location>
</feature>
<dbReference type="InterPro" id="IPR035906">
    <property type="entry name" value="MetI-like_sf"/>
</dbReference>
<feature type="transmembrane region" description="Helical" evidence="8">
    <location>
        <begin position="72"/>
        <end position="95"/>
    </location>
</feature>
<dbReference type="SUPFAM" id="SSF161098">
    <property type="entry name" value="MetI-like"/>
    <property type="match status" value="2"/>
</dbReference>
<evidence type="ECO:0000256" key="1">
    <source>
        <dbReference type="ARBA" id="ARBA00004429"/>
    </source>
</evidence>
<dbReference type="GO" id="GO:0055085">
    <property type="term" value="P:transmembrane transport"/>
    <property type="evidence" value="ECO:0007669"/>
    <property type="project" value="InterPro"/>
</dbReference>
<evidence type="ECO:0000256" key="5">
    <source>
        <dbReference type="ARBA" id="ARBA00022692"/>
    </source>
</evidence>
<feature type="transmembrane region" description="Helical" evidence="8">
    <location>
        <begin position="148"/>
        <end position="169"/>
    </location>
</feature>
<feature type="transmembrane region" description="Helical" evidence="8">
    <location>
        <begin position="485"/>
        <end position="506"/>
    </location>
</feature>
<keyword evidence="4" id="KW-0997">Cell inner membrane</keyword>
<dbReference type="AlphaFoldDB" id="A0A1M5ZTF4"/>
<dbReference type="OrthoDB" id="9807047at2"/>
<keyword evidence="6 8" id="KW-1133">Transmembrane helix</keyword>
<evidence type="ECO:0000313" key="10">
    <source>
        <dbReference type="EMBL" id="SHI27482.1"/>
    </source>
</evidence>
<feature type="transmembrane region" description="Helical" evidence="8">
    <location>
        <begin position="305"/>
        <end position="328"/>
    </location>
</feature>
<feature type="transmembrane region" description="Helical" evidence="8">
    <location>
        <begin position="107"/>
        <end position="128"/>
    </location>
</feature>
<feature type="transmembrane region" description="Helical" evidence="8">
    <location>
        <begin position="205"/>
        <end position="227"/>
    </location>
</feature>
<keyword evidence="3" id="KW-1003">Cell membrane</keyword>
<sequence length="570" mass="61951">MENLRHGLLKYGWTSGLILVLGFLIVYPILMLLYGSMSTGNPVTGNLGHQLSIKAFLDVVVDPGVLRATWNTLVVCFGGTLLAVCFGLFFSWVTARTNTPFRKTIEAVSIMPLLIPPLVAGIAWSILGSPKTGMINVLLNVLGLDWEINFYSSWGIIVIFGIYYAPYVYMFTSSALKNMDPALEEAAAISGVSTFKTIFNITFPLILPAIIAGTMLSFVVMLGIYGIPAVLGTPAKINVLTTYIYELISGAPPLYNKAAATSIILIAVTAVAVMIQQRMLKGKSFVTVSGKAFKPRLIDLGRWKYLTFSISFIYLILAVILPTFALLVGSFRNFLYIPNIESVFDPSAYSFTHFARLFSNSLTLLSLVNTLKIGVITAVVGGLISFAIGYTVYRTKLPFRNFIDIVSTLPIAIPGLVIGIAYLWAWISLPGGIYGSIWILALAFVARFIPDTVKSLSTSLMQVHKELEEASFICGQGLLTTIRKIILPLIAPGLISSMSLLFILSIRELGSSLFLYSSSTLPMSVLLVNLYEGGDIGVTAAFSVVQTLILVVVVLFTTIVARNMSITSKV</sequence>
<reference evidence="10 11" key="1">
    <citation type="submission" date="2016-11" db="EMBL/GenBank/DDBJ databases">
        <authorList>
            <person name="Jaros S."/>
            <person name="Januszkiewicz K."/>
            <person name="Wedrychowicz H."/>
        </authorList>
    </citation>
    <scope>NUCLEOTIDE SEQUENCE [LARGE SCALE GENOMIC DNA]</scope>
    <source>
        <strain evidence="10 11">CGMCC 1.10190</strain>
    </source>
</reference>
<feature type="domain" description="ABC transmembrane type-1" evidence="9">
    <location>
        <begin position="69"/>
        <end position="276"/>
    </location>
</feature>
<feature type="transmembrane region" description="Helical" evidence="8">
    <location>
        <begin position="12"/>
        <end position="34"/>
    </location>
</feature>
<protein>
    <submittedName>
        <fullName evidence="10">Iron(III) transport system permease protein</fullName>
    </submittedName>
</protein>
<feature type="domain" description="ABC transmembrane type-1" evidence="9">
    <location>
        <begin position="367"/>
        <end position="557"/>
    </location>
</feature>
<evidence type="ECO:0000256" key="7">
    <source>
        <dbReference type="ARBA" id="ARBA00023136"/>
    </source>
</evidence>
<keyword evidence="2 8" id="KW-0813">Transport</keyword>
<feature type="transmembrane region" description="Helical" evidence="8">
    <location>
        <begin position="254"/>
        <end position="275"/>
    </location>
</feature>
<proteinExistence type="inferred from homology"/>
<dbReference type="STRING" id="658167.SAMN04488135_11871"/>
<dbReference type="RefSeq" id="WP_073108719.1">
    <property type="nucleotide sequence ID" value="NZ_FQXE01000018.1"/>
</dbReference>
<organism evidence="10 11">
    <name type="scientific">Pollutimonas bauzanensis</name>
    <dbReference type="NCBI Taxonomy" id="658167"/>
    <lineage>
        <taxon>Bacteria</taxon>
        <taxon>Pseudomonadati</taxon>
        <taxon>Pseudomonadota</taxon>
        <taxon>Betaproteobacteria</taxon>
        <taxon>Burkholderiales</taxon>
        <taxon>Alcaligenaceae</taxon>
        <taxon>Pollutimonas</taxon>
    </lineage>
</organism>
<keyword evidence="11" id="KW-1185">Reference proteome</keyword>
<dbReference type="PANTHER" id="PTHR43357">
    <property type="entry name" value="INNER MEMBRANE ABC TRANSPORTER PERMEASE PROTEIN YDCV"/>
    <property type="match status" value="1"/>
</dbReference>
<dbReference type="Gene3D" id="1.10.3720.10">
    <property type="entry name" value="MetI-like"/>
    <property type="match status" value="2"/>
</dbReference>
<dbReference type="EMBL" id="FQXE01000018">
    <property type="protein sequence ID" value="SHI27482.1"/>
    <property type="molecule type" value="Genomic_DNA"/>
</dbReference>
<gene>
    <name evidence="10" type="ORF">SAMN04488135_11871</name>
</gene>
<name>A0A1M5ZTF4_9BURK</name>
<dbReference type="Pfam" id="PF00528">
    <property type="entry name" value="BPD_transp_1"/>
    <property type="match status" value="2"/>
</dbReference>
<dbReference type="PANTHER" id="PTHR43357:SF4">
    <property type="entry name" value="INNER MEMBRANE ABC TRANSPORTER PERMEASE PROTEIN YDCV"/>
    <property type="match status" value="1"/>
</dbReference>
<comment type="similarity">
    <text evidence="8">Belongs to the binding-protein-dependent transport system permease family.</text>
</comment>
<evidence type="ECO:0000259" key="9">
    <source>
        <dbReference type="PROSITE" id="PS50928"/>
    </source>
</evidence>
<evidence type="ECO:0000256" key="4">
    <source>
        <dbReference type="ARBA" id="ARBA00022519"/>
    </source>
</evidence>
<dbReference type="CDD" id="cd06261">
    <property type="entry name" value="TM_PBP2"/>
    <property type="match status" value="2"/>
</dbReference>
<accession>A0A1M5ZTF4</accession>
<evidence type="ECO:0000256" key="6">
    <source>
        <dbReference type="ARBA" id="ARBA00022989"/>
    </source>
</evidence>
<feature type="transmembrane region" description="Helical" evidence="8">
    <location>
        <begin position="405"/>
        <end position="425"/>
    </location>
</feature>
<feature type="transmembrane region" description="Helical" evidence="8">
    <location>
        <begin position="537"/>
        <end position="561"/>
    </location>
</feature>
<keyword evidence="7 8" id="KW-0472">Membrane</keyword>
<dbReference type="PROSITE" id="PS50928">
    <property type="entry name" value="ABC_TM1"/>
    <property type="match status" value="2"/>
</dbReference>
<dbReference type="InterPro" id="IPR000515">
    <property type="entry name" value="MetI-like"/>
</dbReference>
<dbReference type="Proteomes" id="UP000184226">
    <property type="component" value="Unassembled WGS sequence"/>
</dbReference>
<dbReference type="GO" id="GO:0005886">
    <property type="term" value="C:plasma membrane"/>
    <property type="evidence" value="ECO:0007669"/>
    <property type="project" value="UniProtKB-SubCell"/>
</dbReference>
<feature type="transmembrane region" description="Helical" evidence="8">
    <location>
        <begin position="432"/>
        <end position="449"/>
    </location>
</feature>
<evidence type="ECO:0000256" key="8">
    <source>
        <dbReference type="RuleBase" id="RU363032"/>
    </source>
</evidence>
<evidence type="ECO:0000256" key="2">
    <source>
        <dbReference type="ARBA" id="ARBA00022448"/>
    </source>
</evidence>